<dbReference type="Proteomes" id="UP001281003">
    <property type="component" value="Unassembled WGS sequence"/>
</dbReference>
<feature type="region of interest" description="Disordered" evidence="1">
    <location>
        <begin position="125"/>
        <end position="156"/>
    </location>
</feature>
<name>A0AAE0PL49_SORBR</name>
<evidence type="ECO:0000313" key="3">
    <source>
        <dbReference type="Proteomes" id="UP001281003"/>
    </source>
</evidence>
<comment type="caution">
    <text evidence="2">The sequence shown here is derived from an EMBL/GenBank/DDBJ whole genome shotgun (WGS) entry which is preliminary data.</text>
</comment>
<protein>
    <submittedName>
        <fullName evidence="2">Uncharacterized protein</fullName>
    </submittedName>
</protein>
<evidence type="ECO:0000313" key="2">
    <source>
        <dbReference type="EMBL" id="KAK3401960.1"/>
    </source>
</evidence>
<gene>
    <name evidence="2" type="ORF">B0T20DRAFT_127370</name>
</gene>
<evidence type="ECO:0000256" key="1">
    <source>
        <dbReference type="SAM" id="MobiDB-lite"/>
    </source>
</evidence>
<reference evidence="2" key="2">
    <citation type="submission" date="2023-07" db="EMBL/GenBank/DDBJ databases">
        <authorList>
            <consortium name="Lawrence Berkeley National Laboratory"/>
            <person name="Haridas S."/>
            <person name="Hensen N."/>
            <person name="Bonometti L."/>
            <person name="Westerberg I."/>
            <person name="Brannstrom I.O."/>
            <person name="Guillou S."/>
            <person name="Cros-Aarteil S."/>
            <person name="Calhoun S."/>
            <person name="Kuo A."/>
            <person name="Mondo S."/>
            <person name="Pangilinan J."/>
            <person name="Riley R."/>
            <person name="LaButti K."/>
            <person name="Andreopoulos B."/>
            <person name="Lipzen A."/>
            <person name="Chen C."/>
            <person name="Yanf M."/>
            <person name="Daum C."/>
            <person name="Ng V."/>
            <person name="Clum A."/>
            <person name="Steindorff A."/>
            <person name="Ohm R."/>
            <person name="Martin F."/>
            <person name="Silar P."/>
            <person name="Natvig D."/>
            <person name="Lalanne C."/>
            <person name="Gautier V."/>
            <person name="Ament-velasquez S.L."/>
            <person name="Kruys A."/>
            <person name="Hutchinson M.I."/>
            <person name="Powell A.J."/>
            <person name="Barry K."/>
            <person name="Miller A.N."/>
            <person name="Grigoriev I.V."/>
            <person name="Debuchy R."/>
            <person name="Gladieux P."/>
            <person name="Thoren M.H."/>
            <person name="Johannesson H."/>
        </authorList>
    </citation>
    <scope>NUCLEOTIDE SEQUENCE</scope>
    <source>
        <strain evidence="2">FGSC 1904</strain>
    </source>
</reference>
<proteinExistence type="predicted"/>
<dbReference type="AlphaFoldDB" id="A0AAE0PL49"/>
<feature type="compositionally biased region" description="Polar residues" evidence="1">
    <location>
        <begin position="135"/>
        <end position="156"/>
    </location>
</feature>
<sequence length="156" mass="17215">MSGTRNEMNGEGLSSGDSRMVMVVVAGVACCKVQLQLRNGVQRSPTRYPTKEEEDPCFKVHDGKAGFWGALRPFPENQGPRLLHGVSRGLRSTICMRTLMHLVFEVEGSRRSTFVKSLNVKRPEGLNGSIAKAKPQTTQSTDRQTRNKTGSSGHQR</sequence>
<accession>A0AAE0PL49</accession>
<keyword evidence="3" id="KW-1185">Reference proteome</keyword>
<dbReference type="EMBL" id="JAUTDP010000002">
    <property type="protein sequence ID" value="KAK3401960.1"/>
    <property type="molecule type" value="Genomic_DNA"/>
</dbReference>
<organism evidence="2 3">
    <name type="scientific">Sordaria brevicollis</name>
    <dbReference type="NCBI Taxonomy" id="83679"/>
    <lineage>
        <taxon>Eukaryota</taxon>
        <taxon>Fungi</taxon>
        <taxon>Dikarya</taxon>
        <taxon>Ascomycota</taxon>
        <taxon>Pezizomycotina</taxon>
        <taxon>Sordariomycetes</taxon>
        <taxon>Sordariomycetidae</taxon>
        <taxon>Sordariales</taxon>
        <taxon>Sordariaceae</taxon>
        <taxon>Sordaria</taxon>
    </lineage>
</organism>
<dbReference type="PROSITE" id="PS51257">
    <property type="entry name" value="PROKAR_LIPOPROTEIN"/>
    <property type="match status" value="1"/>
</dbReference>
<reference evidence="2" key="1">
    <citation type="journal article" date="2023" name="Mol. Phylogenet. Evol.">
        <title>Genome-scale phylogeny and comparative genomics of the fungal order Sordariales.</title>
        <authorList>
            <person name="Hensen N."/>
            <person name="Bonometti L."/>
            <person name="Westerberg I."/>
            <person name="Brannstrom I.O."/>
            <person name="Guillou S."/>
            <person name="Cros-Aarteil S."/>
            <person name="Calhoun S."/>
            <person name="Haridas S."/>
            <person name="Kuo A."/>
            <person name="Mondo S."/>
            <person name="Pangilinan J."/>
            <person name="Riley R."/>
            <person name="LaButti K."/>
            <person name="Andreopoulos B."/>
            <person name="Lipzen A."/>
            <person name="Chen C."/>
            <person name="Yan M."/>
            <person name="Daum C."/>
            <person name="Ng V."/>
            <person name="Clum A."/>
            <person name="Steindorff A."/>
            <person name="Ohm R.A."/>
            <person name="Martin F."/>
            <person name="Silar P."/>
            <person name="Natvig D.O."/>
            <person name="Lalanne C."/>
            <person name="Gautier V."/>
            <person name="Ament-Velasquez S.L."/>
            <person name="Kruys A."/>
            <person name="Hutchinson M.I."/>
            <person name="Powell A.J."/>
            <person name="Barry K."/>
            <person name="Miller A.N."/>
            <person name="Grigoriev I.V."/>
            <person name="Debuchy R."/>
            <person name="Gladieux P."/>
            <person name="Hiltunen Thoren M."/>
            <person name="Johannesson H."/>
        </authorList>
    </citation>
    <scope>NUCLEOTIDE SEQUENCE</scope>
    <source>
        <strain evidence="2">FGSC 1904</strain>
    </source>
</reference>